<comment type="caution">
    <text evidence="2">The sequence shown here is derived from an EMBL/GenBank/DDBJ whole genome shotgun (WGS) entry which is preliminary data.</text>
</comment>
<dbReference type="InterPro" id="IPR029058">
    <property type="entry name" value="AB_hydrolase_fold"/>
</dbReference>
<reference evidence="2" key="1">
    <citation type="submission" date="2020-07" db="EMBL/GenBank/DDBJ databases">
        <authorList>
            <person name="Pettersson B.M.F."/>
            <person name="Behra P.R.K."/>
            <person name="Ramesh M."/>
            <person name="Das S."/>
            <person name="Dasgupta S."/>
            <person name="Kirsebom L.A."/>
        </authorList>
    </citation>
    <scope>NUCLEOTIDE SEQUENCE</scope>
    <source>
        <strain evidence="2">DSM 44615</strain>
    </source>
</reference>
<dbReference type="PANTHER" id="PTHR12277">
    <property type="entry name" value="ALPHA/BETA HYDROLASE DOMAIN-CONTAINING PROTEIN"/>
    <property type="match status" value="1"/>
</dbReference>
<dbReference type="InterPro" id="IPR022742">
    <property type="entry name" value="Hydrolase_4"/>
</dbReference>
<dbReference type="EMBL" id="JACKSJ010000039">
    <property type="protein sequence ID" value="MCV7169316.1"/>
    <property type="molecule type" value="Genomic_DNA"/>
</dbReference>
<dbReference type="AlphaFoldDB" id="A0A9X2YL82"/>
<dbReference type="Gene3D" id="3.40.50.1820">
    <property type="entry name" value="alpha/beta hydrolase"/>
    <property type="match status" value="1"/>
</dbReference>
<sequence>MRWVLVVTLVVSGLSALAWSQQRRLIYFPAPVPVPSASLVMPDGRDVELATADGKALGAWYFPGRVAGPAVLVCNGNGGDRSGRAALALALHRMGVAVLLFDYRGYGGNPGRPTEDGLSADARAALDWLAARPEVDPSRIAYYGESLGAARALGLAVDVPPAALILRSPFTSLADAGAVHYPWLPVRRLLIDSYPSIDRIGSLRAPLLVLAGDRDDVVPETMSRRLFDAAPEPKRYVTVPGAGHNDPPLVDGAVMTVAIEQFLASTPVLER</sequence>
<dbReference type="SUPFAM" id="SSF53474">
    <property type="entry name" value="alpha/beta-Hydrolases"/>
    <property type="match status" value="1"/>
</dbReference>
<organism evidence="2 3">
    <name type="scientific">[Mycobacterium] manitobense</name>
    <dbReference type="NCBI Taxonomy" id="190147"/>
    <lineage>
        <taxon>Bacteria</taxon>
        <taxon>Bacillati</taxon>
        <taxon>Actinomycetota</taxon>
        <taxon>Actinomycetes</taxon>
        <taxon>Mycobacteriales</taxon>
        <taxon>Mycobacteriaceae</taxon>
        <taxon>Mycolicibacterium</taxon>
    </lineage>
</organism>
<dbReference type="PANTHER" id="PTHR12277:SF79">
    <property type="entry name" value="XAA-PRO DIPEPTIDYL-PEPTIDASE-RELATED"/>
    <property type="match status" value="1"/>
</dbReference>
<gene>
    <name evidence="2" type="ORF">H7I41_05165</name>
</gene>
<feature type="domain" description="Serine aminopeptidase S33" evidence="1">
    <location>
        <begin position="70"/>
        <end position="176"/>
    </location>
</feature>
<accession>A0A9X2YL82</accession>
<dbReference type="GO" id="GO:0016787">
    <property type="term" value="F:hydrolase activity"/>
    <property type="evidence" value="ECO:0007669"/>
    <property type="project" value="UniProtKB-KW"/>
</dbReference>
<evidence type="ECO:0000259" key="1">
    <source>
        <dbReference type="Pfam" id="PF12146"/>
    </source>
</evidence>
<proteinExistence type="predicted"/>
<evidence type="ECO:0000313" key="2">
    <source>
        <dbReference type="EMBL" id="MCV7169316.1"/>
    </source>
</evidence>
<dbReference type="RefSeq" id="WP_264011507.1">
    <property type="nucleotide sequence ID" value="NZ_JACKSJ010000039.1"/>
</dbReference>
<keyword evidence="3" id="KW-1185">Reference proteome</keyword>
<reference evidence="2" key="2">
    <citation type="journal article" date="2022" name="BMC Genomics">
        <title>Comparative genome analysis of mycobacteria focusing on tRNA and non-coding RNA.</title>
        <authorList>
            <person name="Behra P.R.K."/>
            <person name="Pettersson B.M.F."/>
            <person name="Ramesh M."/>
            <person name="Das S."/>
            <person name="Dasgupta S."/>
            <person name="Kirsebom L.A."/>
        </authorList>
    </citation>
    <scope>NUCLEOTIDE SEQUENCE</scope>
    <source>
        <strain evidence="2">DSM 44615</strain>
    </source>
</reference>
<dbReference type="Pfam" id="PF12146">
    <property type="entry name" value="Hydrolase_4"/>
    <property type="match status" value="1"/>
</dbReference>
<keyword evidence="2" id="KW-0378">Hydrolase</keyword>
<dbReference type="Proteomes" id="UP001140293">
    <property type="component" value="Unassembled WGS sequence"/>
</dbReference>
<protein>
    <submittedName>
        <fullName evidence="2">Alpha/beta hydrolase</fullName>
    </submittedName>
</protein>
<evidence type="ECO:0000313" key="3">
    <source>
        <dbReference type="Proteomes" id="UP001140293"/>
    </source>
</evidence>
<name>A0A9X2YL82_9MYCO</name>